<organism evidence="3 4">
    <name type="scientific">Salana multivorans</name>
    <dbReference type="NCBI Taxonomy" id="120377"/>
    <lineage>
        <taxon>Bacteria</taxon>
        <taxon>Bacillati</taxon>
        <taxon>Actinomycetota</taxon>
        <taxon>Actinomycetes</taxon>
        <taxon>Micrococcales</taxon>
        <taxon>Beutenbergiaceae</taxon>
        <taxon>Salana</taxon>
    </lineage>
</organism>
<keyword evidence="4" id="KW-1185">Reference proteome</keyword>
<dbReference type="RefSeq" id="WP_123740396.1">
    <property type="nucleotide sequence ID" value="NZ_RKHQ01000002.1"/>
</dbReference>
<feature type="transmembrane region" description="Helical" evidence="2">
    <location>
        <begin position="7"/>
        <end position="28"/>
    </location>
</feature>
<evidence type="ECO:0000256" key="1">
    <source>
        <dbReference type="SAM" id="MobiDB-lite"/>
    </source>
</evidence>
<feature type="transmembrane region" description="Helical" evidence="2">
    <location>
        <begin position="74"/>
        <end position="93"/>
    </location>
</feature>
<evidence type="ECO:0000256" key="2">
    <source>
        <dbReference type="SAM" id="Phobius"/>
    </source>
</evidence>
<sequence length="191" mass="18555">MTARRGLLLVVAGGVVVAVGCALTWFSAPVDSVVTDVVSVTGATAAPGAVPLLLVVAAALVLRAMTRGAVRSVIGWLGVLVWVGLLALAATAANDAVAQLQAAAADATGVPELAGDVTRTAAPWLTLAGAAVATVGSVLLALAPAAAGAPRASRYERTGATGGTGAAPAEEPVDSWDALTRGDDPSIGGSK</sequence>
<proteinExistence type="predicted"/>
<dbReference type="InterPro" id="IPR019051">
    <property type="entry name" value="Trp_biosyn_TM_oprn/chp"/>
</dbReference>
<evidence type="ECO:0000313" key="4">
    <source>
        <dbReference type="Proteomes" id="UP000275356"/>
    </source>
</evidence>
<keyword evidence="2 3" id="KW-0812">Transmembrane</keyword>
<gene>
    <name evidence="3" type="ORF">EDD28_2843</name>
</gene>
<keyword evidence="2" id="KW-0472">Membrane</keyword>
<dbReference type="PROSITE" id="PS51257">
    <property type="entry name" value="PROKAR_LIPOPROTEIN"/>
    <property type="match status" value="1"/>
</dbReference>
<dbReference type="EMBL" id="RKHQ01000002">
    <property type="protein sequence ID" value="ROR93430.1"/>
    <property type="molecule type" value="Genomic_DNA"/>
</dbReference>
<keyword evidence="2" id="KW-1133">Transmembrane helix</keyword>
<dbReference type="Pfam" id="PF09534">
    <property type="entry name" value="Trp_oprn_chp"/>
    <property type="match status" value="1"/>
</dbReference>
<feature type="region of interest" description="Disordered" evidence="1">
    <location>
        <begin position="153"/>
        <end position="191"/>
    </location>
</feature>
<comment type="caution">
    <text evidence="3">The sequence shown here is derived from an EMBL/GenBank/DDBJ whole genome shotgun (WGS) entry which is preliminary data.</text>
</comment>
<accession>A0A3N2D0X5</accession>
<feature type="transmembrane region" description="Helical" evidence="2">
    <location>
        <begin position="124"/>
        <end position="147"/>
    </location>
</feature>
<dbReference type="Proteomes" id="UP000275356">
    <property type="component" value="Unassembled WGS sequence"/>
</dbReference>
<feature type="transmembrane region" description="Helical" evidence="2">
    <location>
        <begin position="40"/>
        <end position="62"/>
    </location>
</feature>
<dbReference type="AlphaFoldDB" id="A0A3N2D0X5"/>
<evidence type="ECO:0000313" key="3">
    <source>
        <dbReference type="EMBL" id="ROR93430.1"/>
    </source>
</evidence>
<reference evidence="3 4" key="1">
    <citation type="submission" date="2018-11" db="EMBL/GenBank/DDBJ databases">
        <title>Sequencing the genomes of 1000 actinobacteria strains.</title>
        <authorList>
            <person name="Klenk H.-P."/>
        </authorList>
    </citation>
    <scope>NUCLEOTIDE SEQUENCE [LARGE SCALE GENOMIC DNA]</scope>
    <source>
        <strain evidence="3 4">DSM 13521</strain>
    </source>
</reference>
<name>A0A3N2D0X5_9MICO</name>
<protein>
    <submittedName>
        <fullName evidence="3">Tryptophan-associated transmembrane protein</fullName>
    </submittedName>
</protein>